<dbReference type="Gene3D" id="3.40.50.300">
    <property type="entry name" value="P-loop containing nucleotide triphosphate hydrolases"/>
    <property type="match status" value="2"/>
</dbReference>
<evidence type="ECO:0000313" key="5">
    <source>
        <dbReference type="Proteomes" id="UP000824588"/>
    </source>
</evidence>
<dbReference type="PANTHER" id="PTHR10887">
    <property type="entry name" value="DNA2/NAM7 HELICASE FAMILY"/>
    <property type="match status" value="1"/>
</dbReference>
<feature type="region of interest" description="Disordered" evidence="1">
    <location>
        <begin position="34"/>
        <end position="53"/>
    </location>
</feature>
<reference evidence="4 5" key="1">
    <citation type="journal article" date="2022" name="Int. J. Syst. Evol. Microbiol.">
        <title>Pseudomonas germanica sp. nov., isolated from Iris germanica rhizomes.</title>
        <authorList>
            <person name="Atanasov K.E."/>
            <person name="Galbis D.M."/>
            <person name="Gallego J."/>
            <person name="Serpico A."/>
            <person name="Bosch M."/>
            <person name="Altabella T."/>
            <person name="Ferrer A."/>
        </authorList>
    </citation>
    <scope>NUCLEOTIDE SEQUENCE [LARGE SCALE GENOMIC DNA]</scope>
    <source>
        <strain evidence="4 5">FIT28</strain>
    </source>
</reference>
<feature type="domain" description="DNA2/NAM7 helicase helicase" evidence="2">
    <location>
        <begin position="665"/>
        <end position="767"/>
    </location>
</feature>
<dbReference type="PANTHER" id="PTHR10887:SF495">
    <property type="entry name" value="HELICASE SENATAXIN ISOFORM X1-RELATED"/>
    <property type="match status" value="1"/>
</dbReference>
<evidence type="ECO:0000259" key="2">
    <source>
        <dbReference type="Pfam" id="PF13086"/>
    </source>
</evidence>
<accession>A0ABX8YI19</accession>
<organism evidence="4 5">
    <name type="scientific">Pseudomonas germanica</name>
    <dbReference type="NCBI Taxonomy" id="2815720"/>
    <lineage>
        <taxon>Bacteria</taxon>
        <taxon>Pseudomonadati</taxon>
        <taxon>Pseudomonadota</taxon>
        <taxon>Gammaproteobacteria</taxon>
        <taxon>Pseudomonadales</taxon>
        <taxon>Pseudomonadaceae</taxon>
        <taxon>Pseudomonas</taxon>
    </lineage>
</organism>
<evidence type="ECO:0000256" key="1">
    <source>
        <dbReference type="SAM" id="MobiDB-lite"/>
    </source>
</evidence>
<dbReference type="InterPro" id="IPR041677">
    <property type="entry name" value="DNA2/NAM7_AAA_11"/>
</dbReference>
<evidence type="ECO:0000313" key="4">
    <source>
        <dbReference type="EMBL" id="QYY79487.1"/>
    </source>
</evidence>
<keyword evidence="5" id="KW-1185">Reference proteome</keyword>
<gene>
    <name evidence="4" type="ORF">J0G10_17230</name>
</gene>
<proteinExistence type="predicted"/>
<dbReference type="RefSeq" id="WP_220556332.1">
    <property type="nucleotide sequence ID" value="NZ_CP071586.1"/>
</dbReference>
<name>A0ABX8YI19_9PSED</name>
<dbReference type="Pfam" id="PF13086">
    <property type="entry name" value="AAA_11"/>
    <property type="match status" value="2"/>
</dbReference>
<dbReference type="SUPFAM" id="SSF52540">
    <property type="entry name" value="P-loop containing nucleoside triphosphate hydrolases"/>
    <property type="match status" value="1"/>
</dbReference>
<dbReference type="InterPro" id="IPR041679">
    <property type="entry name" value="DNA2/NAM7-like_C"/>
</dbReference>
<sequence>MYQYVAAGLFVLGATAVAWLLDSETDEERELHEELERRNARARSDYQAASKADAREQARAHERAALGLKAEYQEYCFKFRSRLQGPAQEFDALAQRLASDLADVSISPYRRNALRLLSGRLQDTQNRLSGFFAYCEWYLRTLEKLAQRQQFSDLMSMAQPQSRLPEDWFYSGKVVLASVAEIDQAFNVYRQRLELREEKQADVWTDTQQRSLMMQYPDQSAVPVQMIGNAKRPDFFKACVFRGALHAEHILENVPCTAFIEKARVSSQHGDGYTVRCFPSFCSIDKQQAANTGIVAFLPRSESSFPGKIYPRGERIEVYVHYYDLLLSKDQMTVTQHPESLRYGEQSTAPVFIHVDTAVYDLEGLERESAGAEWQLRSTVEVDGVLIVALQLGAWQVEAKVSAKQAQLEILSVTRTGFDSVELDTLPCPVRLIDLKFKDSVFCDVLQFEAFITFCRQQSLFAGDGLARKRAGQFFERWNAVTDYLLAETGHVVFSLSDVTELDERSLECSCNSSLDGGLTKLIEKARNTPRLFIEELFLSANGEQRWLQVAELHGVPEVVVSKRYEIEHKGLKRPAPNSGYLGLQPSQYRIRFPNRGELANLGRQKVALQGFLGGRLVNRDLQQILLMPDRYAPKPDPFWSERIADGLKWRDPNWQEPGKAMAAKKVIEAALIESNLYLVQGPPGTGKTTCIVELLHQLFCAKPDSKVLVVSQQNAAVDNALDRFLEQFPGFSSNVLRIGNDADKVQVEIQPRMTESVLMEYLRARQQDYSLASLENPVKADWIEAWMDSIYHPSDQGRSKFDDELAELVVQDHGLIGATCVGLSSRRYGMDRLTFDICIVDEGGRATVPELLIPLMRSRKAIIIGDHFQLPPSIGRALQEADAKTALPFLEETFLKTSFFEQLYENLPAACFGRLVEQFRMVEPIGDLVANLFYTTDNVRGLHNGKVHKREHFLDGEQCLRWVDVPHGKEGSEGDGGTSLFNDGEAKAIIDFLTTSAQKLAARQGDAPDSFQRKTVAIITPYGAQKRLINKLFSALKKNLAVIDQVFEVKIDTVDSFQGSEADIVLYSTVRTQGGIRFLLDRQRLNVACSRARENLTFFGHAQFLRRQERGKNALFSLIIDRSARATAFNRALAKVEKKKESIASRG</sequence>
<dbReference type="Proteomes" id="UP000824588">
    <property type="component" value="Chromosome"/>
</dbReference>
<evidence type="ECO:0000259" key="3">
    <source>
        <dbReference type="Pfam" id="PF13087"/>
    </source>
</evidence>
<feature type="domain" description="DNA2/NAM7 helicase helicase" evidence="2">
    <location>
        <begin position="801"/>
        <end position="874"/>
    </location>
</feature>
<dbReference type="CDD" id="cd18808">
    <property type="entry name" value="SF1_C_Upf1"/>
    <property type="match status" value="1"/>
</dbReference>
<protein>
    <recommendedName>
        <fullName evidence="6">AAA domain-containing protein</fullName>
    </recommendedName>
</protein>
<evidence type="ECO:0008006" key="6">
    <source>
        <dbReference type="Google" id="ProtNLM"/>
    </source>
</evidence>
<dbReference type="EMBL" id="CP071586">
    <property type="protein sequence ID" value="QYY79487.1"/>
    <property type="molecule type" value="Genomic_DNA"/>
</dbReference>
<dbReference type="Pfam" id="PF13087">
    <property type="entry name" value="AAA_12"/>
    <property type="match status" value="1"/>
</dbReference>
<dbReference type="InterPro" id="IPR047187">
    <property type="entry name" value="SF1_C_Upf1"/>
</dbReference>
<dbReference type="InterPro" id="IPR045055">
    <property type="entry name" value="DNA2/NAM7-like"/>
</dbReference>
<feature type="domain" description="DNA2/NAM7 helicase-like C-terminal" evidence="3">
    <location>
        <begin position="896"/>
        <end position="1103"/>
    </location>
</feature>
<feature type="compositionally biased region" description="Basic and acidic residues" evidence="1">
    <location>
        <begin position="34"/>
        <end position="44"/>
    </location>
</feature>
<dbReference type="InterPro" id="IPR027417">
    <property type="entry name" value="P-loop_NTPase"/>
</dbReference>